<gene>
    <name evidence="1" type="ORF">DW663_12140</name>
</gene>
<dbReference type="Pfam" id="PF08282">
    <property type="entry name" value="Hydrolase_3"/>
    <property type="match status" value="1"/>
</dbReference>
<reference evidence="1 2" key="1">
    <citation type="submission" date="2018-08" db="EMBL/GenBank/DDBJ databases">
        <title>A genome reference for cultivated species of the human gut microbiota.</title>
        <authorList>
            <person name="Zou Y."/>
            <person name="Xue W."/>
            <person name="Luo G."/>
        </authorList>
    </citation>
    <scope>NUCLEOTIDE SEQUENCE [LARGE SCALE GENOMIC DNA]</scope>
    <source>
        <strain evidence="1 2">AM25-1</strain>
    </source>
</reference>
<dbReference type="SUPFAM" id="SSF56784">
    <property type="entry name" value="HAD-like"/>
    <property type="match status" value="1"/>
</dbReference>
<accession>A0A414PMX1</accession>
<protein>
    <submittedName>
        <fullName evidence="1">Capsular biosynthesis protein</fullName>
    </submittedName>
</protein>
<dbReference type="AlphaFoldDB" id="A0A414PMX1"/>
<dbReference type="InterPro" id="IPR023214">
    <property type="entry name" value="HAD_sf"/>
</dbReference>
<dbReference type="EMBL" id="QRHL01000039">
    <property type="protein sequence ID" value="RHF69803.1"/>
    <property type="molecule type" value="Genomic_DNA"/>
</dbReference>
<evidence type="ECO:0000313" key="2">
    <source>
        <dbReference type="Proteomes" id="UP000284676"/>
    </source>
</evidence>
<dbReference type="Proteomes" id="UP000284676">
    <property type="component" value="Unassembled WGS sequence"/>
</dbReference>
<sequence>MIESEKVIVMDIDGTLCEIKSKEQSYLEVVPKYNILKKLKNMKEQGFYIILYTSRQMRTYEGNIGKINANTGKVLFQWLEKHDIPFDEIYFGKPWCGKNGFYVDDKAIRPSEFEKLNYDEILALLEVEHK</sequence>
<dbReference type="RefSeq" id="WP_118234728.1">
    <property type="nucleotide sequence ID" value="NZ_QRHL01000039.1"/>
</dbReference>
<comment type="caution">
    <text evidence="1">The sequence shown here is derived from an EMBL/GenBank/DDBJ whole genome shotgun (WGS) entry which is preliminary data.</text>
</comment>
<evidence type="ECO:0000313" key="1">
    <source>
        <dbReference type="EMBL" id="RHF69803.1"/>
    </source>
</evidence>
<name>A0A414PMX1_FUSMR</name>
<proteinExistence type="predicted"/>
<dbReference type="InterPro" id="IPR036412">
    <property type="entry name" value="HAD-like_sf"/>
</dbReference>
<dbReference type="Gene3D" id="3.40.50.1000">
    <property type="entry name" value="HAD superfamily/HAD-like"/>
    <property type="match status" value="1"/>
</dbReference>
<organism evidence="1 2">
    <name type="scientific">Fusobacterium mortiferum</name>
    <dbReference type="NCBI Taxonomy" id="850"/>
    <lineage>
        <taxon>Bacteria</taxon>
        <taxon>Fusobacteriati</taxon>
        <taxon>Fusobacteriota</taxon>
        <taxon>Fusobacteriia</taxon>
        <taxon>Fusobacteriales</taxon>
        <taxon>Fusobacteriaceae</taxon>
        <taxon>Fusobacterium</taxon>
    </lineage>
</organism>